<evidence type="ECO:0000313" key="11">
    <source>
        <dbReference type="Proteomes" id="UP000751190"/>
    </source>
</evidence>
<dbReference type="EMBL" id="JAGTXO010000001">
    <property type="protein sequence ID" value="KAG8471146.1"/>
    <property type="molecule type" value="Genomic_DNA"/>
</dbReference>
<feature type="active site" description="Proton donor" evidence="5">
    <location>
        <position position="363"/>
    </location>
</feature>
<dbReference type="PRINTS" id="PR00747">
    <property type="entry name" value="GLYHDRLASE47"/>
</dbReference>
<dbReference type="Pfam" id="PF01532">
    <property type="entry name" value="Glyco_hydro_47"/>
    <property type="match status" value="1"/>
</dbReference>
<feature type="active site" description="Proton donor" evidence="5">
    <location>
        <position position="120"/>
    </location>
</feature>
<keyword evidence="6" id="KW-0479">Metal-binding</keyword>
<keyword evidence="6" id="KW-0106">Calcium</keyword>
<organism evidence="10 11">
    <name type="scientific">Diacronema lutheri</name>
    <name type="common">Unicellular marine alga</name>
    <name type="synonym">Monochrysis lutheri</name>
    <dbReference type="NCBI Taxonomy" id="2081491"/>
    <lineage>
        <taxon>Eukaryota</taxon>
        <taxon>Haptista</taxon>
        <taxon>Haptophyta</taxon>
        <taxon>Pavlovophyceae</taxon>
        <taxon>Pavlovales</taxon>
        <taxon>Pavlovaceae</taxon>
        <taxon>Diacronema</taxon>
    </lineage>
</organism>
<reference evidence="10" key="1">
    <citation type="submission" date="2021-05" db="EMBL/GenBank/DDBJ databases">
        <title>The genome of the haptophyte Pavlova lutheri (Diacronema luteri, Pavlovales) - a model for lipid biosynthesis in eukaryotic algae.</title>
        <authorList>
            <person name="Hulatt C.J."/>
            <person name="Posewitz M.C."/>
        </authorList>
    </citation>
    <scope>NUCLEOTIDE SEQUENCE</scope>
    <source>
        <strain evidence="10">NIVA-4/92</strain>
    </source>
</reference>
<feature type="region of interest" description="Disordered" evidence="8">
    <location>
        <begin position="809"/>
        <end position="849"/>
    </location>
</feature>
<feature type="active site" evidence="5">
    <location>
        <position position="265"/>
    </location>
</feature>
<feature type="binding site" evidence="6">
    <location>
        <position position="483"/>
    </location>
    <ligand>
        <name>Ca(2+)</name>
        <dbReference type="ChEBI" id="CHEBI:29108"/>
    </ligand>
</feature>
<comment type="caution">
    <text evidence="10">The sequence shown here is derived from an EMBL/GenBank/DDBJ whole genome shotgun (WGS) entry which is preliminary data.</text>
</comment>
<sequence>MADTQWWFVVLMGLLAGGAELPTAPTLTAVSLAEAAELQAEVVSLFDHAFSSYLVHAFPSDVLQPLSCSGRDQWKGISLTLIDSLDALAIIGNRTAFAHAVEHCVQHVRFDIDENVSVFETTIRALGGLLSAHVLAADPRLGLLDSPYPPPDGGRDLLTLATELGDRLLPAFETPTAIPYGTVNLRHGVPPAESTVACTAAAGSLTLEFSTLSRLTGDRRYHRAAARAARALWALRSRLDLVGAHVDVATGRWTQLDAGVGRGIDSFYEYMLKEHVLAANDGGADGGALARFRTAYHAIETHTKAGDAYVEVSMRSGELVWPIANSLQAFWPGVQALAGDVDAAARGARLFRAVRDRCSWLPEGFSLRSMRAEAGQRSHPLRPELAESLLHLHHATGGHPEWRLAGRDLVHALRALRVPCGVAAVADVRTGALSDSMESFALSETLKYLYFLFDEPADAEADAQGGGGRGGRVYEHGRYVFTTEGHVLPVVLPPLPARARGMAGGDEDDPPAAPLGGASVGSGGDARVVHWRGVCAMPTWRQRLGLFGGGPLEGGPGHAVAAAMGAAATAEAEEALRRSDDKLAREHAEGAGFEDGGEEGEDGGEEGEDGGEEGEDGGEEGEDGGEEGEEGGTEEGEGGKEEDESEAEVDSGGAHGEAGDDASADESATGIGSHRHAPSAEGGSDARPLDETQGARAEPAKQQLPPSAEASTAAIAEAVTSAITSAVAGSDPPTRTKRPPPTAAPSGLALALGEVGAGGQCSAQGGGDGQPQTGGEVDAQPATPGSRARAHGTSVASLIEMIREAIATSSSIGPRGALRRSPPGEAGETRGGAHALSLEPLTSTRTVTTDGRPLSTVFVAELEDGTVTATVRFGS</sequence>
<evidence type="ECO:0000256" key="2">
    <source>
        <dbReference type="ARBA" id="ARBA00007658"/>
    </source>
</evidence>
<feature type="compositionally biased region" description="Low complexity" evidence="8">
    <location>
        <begin position="744"/>
        <end position="754"/>
    </location>
</feature>
<feature type="signal peptide" evidence="9">
    <location>
        <begin position="1"/>
        <end position="19"/>
    </location>
</feature>
<evidence type="ECO:0000256" key="4">
    <source>
        <dbReference type="ARBA" id="ARBA00023180"/>
    </source>
</evidence>
<feature type="region of interest" description="Disordered" evidence="8">
    <location>
        <begin position="724"/>
        <end position="794"/>
    </location>
</feature>
<evidence type="ECO:0000256" key="9">
    <source>
        <dbReference type="SAM" id="SignalP"/>
    </source>
</evidence>
<evidence type="ECO:0000256" key="6">
    <source>
        <dbReference type="PIRSR" id="PIRSR601382-2"/>
    </source>
</evidence>
<feature type="compositionally biased region" description="Polar residues" evidence="8">
    <location>
        <begin position="840"/>
        <end position="849"/>
    </location>
</feature>
<feature type="compositionally biased region" description="Acidic residues" evidence="8">
    <location>
        <begin position="595"/>
        <end position="649"/>
    </location>
</feature>
<feature type="region of interest" description="Disordered" evidence="8">
    <location>
        <begin position="571"/>
        <end position="712"/>
    </location>
</feature>
<proteinExistence type="inferred from homology"/>
<dbReference type="InterPro" id="IPR001382">
    <property type="entry name" value="Glyco_hydro_47"/>
</dbReference>
<keyword evidence="3" id="KW-0256">Endoplasmic reticulum</keyword>
<evidence type="ECO:0000256" key="5">
    <source>
        <dbReference type="PIRSR" id="PIRSR601382-1"/>
    </source>
</evidence>
<gene>
    <name evidence="10" type="ORF">KFE25_009567</name>
</gene>
<dbReference type="InterPro" id="IPR012341">
    <property type="entry name" value="6hp_glycosidase-like_sf"/>
</dbReference>
<dbReference type="GO" id="GO:0004571">
    <property type="term" value="F:mannosyl-oligosaccharide 1,2-alpha-mannosidase activity"/>
    <property type="evidence" value="ECO:0007669"/>
    <property type="project" value="InterPro"/>
</dbReference>
<dbReference type="GO" id="GO:0005975">
    <property type="term" value="P:carbohydrate metabolic process"/>
    <property type="evidence" value="ECO:0007669"/>
    <property type="project" value="InterPro"/>
</dbReference>
<feature type="active site" evidence="5">
    <location>
        <position position="384"/>
    </location>
</feature>
<dbReference type="PANTHER" id="PTHR45679">
    <property type="entry name" value="ER DEGRADATION-ENHANCING ALPHA-MANNOSIDASE-LIKE PROTEIN 2"/>
    <property type="match status" value="1"/>
</dbReference>
<dbReference type="EC" id="3.2.1.-" evidence="7"/>
<feature type="compositionally biased region" description="Gly residues" evidence="8">
    <location>
        <begin position="755"/>
        <end position="769"/>
    </location>
</feature>
<evidence type="ECO:0000256" key="7">
    <source>
        <dbReference type="RuleBase" id="RU361193"/>
    </source>
</evidence>
<evidence type="ECO:0000256" key="1">
    <source>
        <dbReference type="ARBA" id="ARBA00004240"/>
    </source>
</evidence>
<comment type="cofactor">
    <cofactor evidence="6">
        <name>Ca(2+)</name>
        <dbReference type="ChEBI" id="CHEBI:29108"/>
    </cofactor>
</comment>
<dbReference type="OrthoDB" id="8118055at2759"/>
<comment type="subcellular location">
    <subcellularLocation>
        <location evidence="1">Endoplasmic reticulum</location>
    </subcellularLocation>
</comment>
<feature type="region of interest" description="Disordered" evidence="8">
    <location>
        <begin position="499"/>
        <end position="522"/>
    </location>
</feature>
<feature type="chain" id="PRO_5035164107" description="alpha-1,2-Mannosidase" evidence="9">
    <location>
        <begin position="20"/>
        <end position="875"/>
    </location>
</feature>
<evidence type="ECO:0000256" key="8">
    <source>
        <dbReference type="SAM" id="MobiDB-lite"/>
    </source>
</evidence>
<comment type="similarity">
    <text evidence="2 7">Belongs to the glycosyl hydrolase 47 family.</text>
</comment>
<dbReference type="AlphaFoldDB" id="A0A8J5XKR5"/>
<keyword evidence="9" id="KW-0732">Signal</keyword>
<feature type="compositionally biased region" description="Basic and acidic residues" evidence="8">
    <location>
        <begin position="574"/>
        <end position="589"/>
    </location>
</feature>
<dbReference type="GO" id="GO:1904380">
    <property type="term" value="P:endoplasmic reticulum mannose trimming"/>
    <property type="evidence" value="ECO:0007669"/>
    <property type="project" value="InterPro"/>
</dbReference>
<dbReference type="InterPro" id="IPR044674">
    <property type="entry name" value="EDEM1/2/3"/>
</dbReference>
<keyword evidence="7" id="KW-0378">Hydrolase</keyword>
<dbReference type="SUPFAM" id="SSF48225">
    <property type="entry name" value="Seven-hairpin glycosidases"/>
    <property type="match status" value="1"/>
</dbReference>
<dbReference type="GO" id="GO:0044322">
    <property type="term" value="C:endoplasmic reticulum quality control compartment"/>
    <property type="evidence" value="ECO:0007669"/>
    <property type="project" value="GOC"/>
</dbReference>
<dbReference type="Gene3D" id="1.50.10.10">
    <property type="match status" value="1"/>
</dbReference>
<dbReference type="PANTHER" id="PTHR45679:SF6">
    <property type="entry name" value="ER DEGRADATION-ENHANCING ALPHA-MANNOSIDASE-LIKE PROTEIN 2"/>
    <property type="match status" value="1"/>
</dbReference>
<dbReference type="GO" id="GO:0016020">
    <property type="term" value="C:membrane"/>
    <property type="evidence" value="ECO:0007669"/>
    <property type="project" value="InterPro"/>
</dbReference>
<evidence type="ECO:0000313" key="10">
    <source>
        <dbReference type="EMBL" id="KAG8471146.1"/>
    </source>
</evidence>
<keyword evidence="4" id="KW-0325">Glycoprotein</keyword>
<accession>A0A8J5XKR5</accession>
<name>A0A8J5XKR5_DIALT</name>
<keyword evidence="11" id="KW-1185">Reference proteome</keyword>
<protein>
    <recommendedName>
        <fullName evidence="7">alpha-1,2-Mannosidase</fullName>
        <ecNumber evidence="7">3.2.1.-</ecNumber>
    </recommendedName>
</protein>
<evidence type="ECO:0000256" key="3">
    <source>
        <dbReference type="ARBA" id="ARBA00022824"/>
    </source>
</evidence>
<dbReference type="GO" id="GO:0005509">
    <property type="term" value="F:calcium ion binding"/>
    <property type="evidence" value="ECO:0007669"/>
    <property type="project" value="InterPro"/>
</dbReference>
<dbReference type="Proteomes" id="UP000751190">
    <property type="component" value="Unassembled WGS sequence"/>
</dbReference>
<keyword evidence="7" id="KW-0326">Glycosidase</keyword>
<dbReference type="InterPro" id="IPR036026">
    <property type="entry name" value="Seven-hairpin_glycosidases"/>
</dbReference>